<dbReference type="SUPFAM" id="SSF53067">
    <property type="entry name" value="Actin-like ATPase domain"/>
    <property type="match status" value="2"/>
</dbReference>
<dbReference type="Pfam" id="PF00022">
    <property type="entry name" value="Actin"/>
    <property type="match status" value="1"/>
</dbReference>
<gene>
    <name evidence="8" type="ORF">MG293_020098</name>
</gene>
<evidence type="ECO:0000313" key="9">
    <source>
        <dbReference type="Proteomes" id="UP001214576"/>
    </source>
</evidence>
<protein>
    <submittedName>
        <fullName evidence="8">Uncharacterized protein</fullName>
    </submittedName>
</protein>
<keyword evidence="9" id="KW-1185">Reference proteome</keyword>
<dbReference type="GO" id="GO:0005856">
    <property type="term" value="C:cytoskeleton"/>
    <property type="evidence" value="ECO:0007669"/>
    <property type="project" value="UniProtKB-SubCell"/>
</dbReference>
<dbReference type="SMART" id="SM00268">
    <property type="entry name" value="ACTIN"/>
    <property type="match status" value="1"/>
</dbReference>
<dbReference type="EMBL" id="JAKZEL010000026">
    <property type="protein sequence ID" value="KAI4530242.1"/>
    <property type="molecule type" value="Genomic_DNA"/>
</dbReference>
<accession>A0AAD4TPD9</accession>
<dbReference type="Gene3D" id="3.30.420.40">
    <property type="match status" value="1"/>
</dbReference>
<reference evidence="8" key="1">
    <citation type="submission" date="2022-03" db="EMBL/GenBank/DDBJ databases">
        <title>Genomic analyses of argali, domestic sheep and their hybrids provide insights into chromosomal evolution, heterosis and genetic basis of agronomic traits.</title>
        <authorList>
            <person name="Li M."/>
        </authorList>
    </citation>
    <scope>NUCLEOTIDE SEQUENCE</scope>
    <source>
        <strain evidence="8">CAU-MHL-2022a</strain>
        <tissue evidence="8">Skin</tissue>
    </source>
</reference>
<evidence type="ECO:0000313" key="8">
    <source>
        <dbReference type="EMBL" id="KAI4530242.1"/>
    </source>
</evidence>
<feature type="compositionally biased region" description="Basic and acidic residues" evidence="7">
    <location>
        <begin position="224"/>
        <end position="249"/>
    </location>
</feature>
<keyword evidence="3" id="KW-0547">Nucleotide-binding</keyword>
<feature type="region of interest" description="Disordered" evidence="7">
    <location>
        <begin position="223"/>
        <end position="275"/>
    </location>
</feature>
<proteinExistence type="inferred from homology"/>
<dbReference type="InterPro" id="IPR043129">
    <property type="entry name" value="ATPase_NBD"/>
</dbReference>
<dbReference type="Proteomes" id="UP001214576">
    <property type="component" value="Unassembled WGS sequence"/>
</dbReference>
<keyword evidence="4" id="KW-0067">ATP-binding</keyword>
<evidence type="ECO:0000256" key="5">
    <source>
        <dbReference type="ARBA" id="ARBA00023212"/>
    </source>
</evidence>
<evidence type="ECO:0000256" key="6">
    <source>
        <dbReference type="RuleBase" id="RU000487"/>
    </source>
</evidence>
<evidence type="ECO:0000256" key="2">
    <source>
        <dbReference type="ARBA" id="ARBA00022490"/>
    </source>
</evidence>
<dbReference type="PANTHER" id="PTHR11937">
    <property type="entry name" value="ACTIN"/>
    <property type="match status" value="1"/>
</dbReference>
<evidence type="ECO:0000256" key="4">
    <source>
        <dbReference type="ARBA" id="ARBA00022840"/>
    </source>
</evidence>
<evidence type="ECO:0000256" key="1">
    <source>
        <dbReference type="ARBA" id="ARBA00004245"/>
    </source>
</evidence>
<evidence type="ECO:0000256" key="7">
    <source>
        <dbReference type="SAM" id="MobiDB-lite"/>
    </source>
</evidence>
<name>A0AAD4TPD9_OVIAM</name>
<dbReference type="PRINTS" id="PR00190">
    <property type="entry name" value="ACTIN"/>
</dbReference>
<comment type="caution">
    <text evidence="8">The sequence shown here is derived from an EMBL/GenBank/DDBJ whole genome shotgun (WGS) entry which is preliminary data.</text>
</comment>
<organism evidence="8 9">
    <name type="scientific">Ovis ammon polii</name>
    <dbReference type="NCBI Taxonomy" id="230172"/>
    <lineage>
        <taxon>Eukaryota</taxon>
        <taxon>Metazoa</taxon>
        <taxon>Chordata</taxon>
        <taxon>Craniata</taxon>
        <taxon>Vertebrata</taxon>
        <taxon>Euteleostomi</taxon>
        <taxon>Mammalia</taxon>
        <taxon>Eutheria</taxon>
        <taxon>Laurasiatheria</taxon>
        <taxon>Artiodactyla</taxon>
        <taxon>Ruminantia</taxon>
        <taxon>Pecora</taxon>
        <taxon>Bovidae</taxon>
        <taxon>Caprinae</taxon>
        <taxon>Ovis</taxon>
    </lineage>
</organism>
<keyword evidence="2" id="KW-0963">Cytoplasm</keyword>
<comment type="subcellular location">
    <subcellularLocation>
        <location evidence="1">Cytoplasm</location>
        <location evidence="1">Cytoskeleton</location>
    </subcellularLocation>
</comment>
<dbReference type="InterPro" id="IPR004000">
    <property type="entry name" value="Actin"/>
</dbReference>
<dbReference type="FunFam" id="3.30.420.40:FF:000148">
    <property type="entry name" value="Actin, alpha skeletal muscle"/>
    <property type="match status" value="1"/>
</dbReference>
<dbReference type="GO" id="GO:0005524">
    <property type="term" value="F:ATP binding"/>
    <property type="evidence" value="ECO:0007669"/>
    <property type="project" value="UniProtKB-KW"/>
</dbReference>
<keyword evidence="5" id="KW-0206">Cytoskeleton</keyword>
<sequence length="275" mass="30441">MNVPLICDYGSGFSKVGFAGTEAPLAVFPTTLGKLRHEKLLVGMEEEDWFIGNEVPKNRGKLNLLYPISRAAITNWDDMEKVLHVAPEQHPLLMAEPPLNSTSSKERLSQILFETFSVPALYLANQGVLSLYASGHTAADRECARDLKEKNCFVALDFEKEKAEANSPSYLQKCQLPDGQEIDLGRERFFCPEALFQPNLIAPEPNSTAVNRVRRIQALWPGSHDNRIEAGSPREEESRPGERSSEQKHAPPCPCGAQSSSAERGSETSVMCVKD</sequence>
<evidence type="ECO:0000256" key="3">
    <source>
        <dbReference type="ARBA" id="ARBA00022741"/>
    </source>
</evidence>
<comment type="similarity">
    <text evidence="6">Belongs to the actin family.</text>
</comment>
<dbReference type="AlphaFoldDB" id="A0AAD4TPD9"/>
<feature type="compositionally biased region" description="Polar residues" evidence="7">
    <location>
        <begin position="257"/>
        <end position="269"/>
    </location>
</feature>